<dbReference type="AlphaFoldDB" id="S0ETM8"/>
<dbReference type="Proteomes" id="UP000014227">
    <property type="component" value="Chromosome I"/>
</dbReference>
<name>S0ETM8_CHTCT</name>
<dbReference type="Pfam" id="PF00691">
    <property type="entry name" value="OmpA"/>
    <property type="match status" value="1"/>
</dbReference>
<dbReference type="InterPro" id="IPR036737">
    <property type="entry name" value="OmpA-like_sf"/>
</dbReference>
<dbReference type="Gene3D" id="3.30.1330.60">
    <property type="entry name" value="OmpA-like domain"/>
    <property type="match status" value="1"/>
</dbReference>
<dbReference type="InParanoid" id="S0ETM8"/>
<dbReference type="KEGG" id="ccz:CCALI_00725"/>
<feature type="transmembrane region" description="Helical" evidence="8">
    <location>
        <begin position="31"/>
        <end position="50"/>
    </location>
</feature>
<dbReference type="InterPro" id="IPR050330">
    <property type="entry name" value="Bact_OuterMem_StrucFunc"/>
</dbReference>
<organism evidence="10 11">
    <name type="scientific">Chthonomonas calidirosea (strain DSM 23976 / ICMP 18418 / T49)</name>
    <dbReference type="NCBI Taxonomy" id="1303518"/>
    <lineage>
        <taxon>Bacteria</taxon>
        <taxon>Bacillati</taxon>
        <taxon>Armatimonadota</taxon>
        <taxon>Chthonomonadia</taxon>
        <taxon>Chthonomonadales</taxon>
        <taxon>Chthonomonadaceae</taxon>
        <taxon>Chthonomonas</taxon>
    </lineage>
</organism>
<dbReference type="InterPro" id="IPR025713">
    <property type="entry name" value="MotB-like_N_dom"/>
</dbReference>
<dbReference type="PROSITE" id="PS51123">
    <property type="entry name" value="OMPA_2"/>
    <property type="match status" value="1"/>
</dbReference>
<evidence type="ECO:0000256" key="2">
    <source>
        <dbReference type="ARBA" id="ARBA00008914"/>
    </source>
</evidence>
<dbReference type="OrthoDB" id="9783110at2"/>
<feature type="domain" description="OmpA-like" evidence="9">
    <location>
        <begin position="145"/>
        <end position="264"/>
    </location>
</feature>
<evidence type="ECO:0000313" key="11">
    <source>
        <dbReference type="Proteomes" id="UP000014227"/>
    </source>
</evidence>
<evidence type="ECO:0000259" key="9">
    <source>
        <dbReference type="PROSITE" id="PS51123"/>
    </source>
</evidence>
<dbReference type="SUPFAM" id="SSF103088">
    <property type="entry name" value="OmpA-like"/>
    <property type="match status" value="1"/>
</dbReference>
<dbReference type="eggNOG" id="COG1360">
    <property type="taxonomic scope" value="Bacteria"/>
</dbReference>
<dbReference type="RefSeq" id="WP_016482112.1">
    <property type="nucleotide sequence ID" value="NC_021487.1"/>
</dbReference>
<reference evidence="11" key="1">
    <citation type="submission" date="2013-03" db="EMBL/GenBank/DDBJ databases">
        <title>Genome sequence of Chthonomonas calidirosea, the first sequenced genome from the Armatimonadetes phylum (formally candidate division OP10).</title>
        <authorList>
            <person name="Lee K.C.Y."/>
            <person name="Morgan X.C."/>
            <person name="Dunfield P.F."/>
            <person name="Tamas I."/>
            <person name="Houghton K.M."/>
            <person name="Vyssotski M."/>
            <person name="Ryan J.L.J."/>
            <person name="Lagutin K."/>
            <person name="McDonald I.R."/>
            <person name="Stott M.B."/>
        </authorList>
    </citation>
    <scope>NUCLEOTIDE SEQUENCE [LARGE SCALE GENOMIC DNA]</scope>
    <source>
        <strain evidence="11">DSM 23976 / ICMP 18418 / T49</strain>
    </source>
</reference>
<dbReference type="InterPro" id="IPR006665">
    <property type="entry name" value="OmpA-like"/>
</dbReference>
<evidence type="ECO:0000256" key="1">
    <source>
        <dbReference type="ARBA" id="ARBA00004162"/>
    </source>
</evidence>
<evidence type="ECO:0000256" key="6">
    <source>
        <dbReference type="ARBA" id="ARBA00023136"/>
    </source>
</evidence>
<dbReference type="PATRIC" id="fig|1303518.3.peg.731"/>
<dbReference type="HOGENOM" id="CLU_016890_3_1_0"/>
<dbReference type="CDD" id="cd07185">
    <property type="entry name" value="OmpA_C-like"/>
    <property type="match status" value="1"/>
</dbReference>
<proteinExistence type="inferred from homology"/>
<evidence type="ECO:0000256" key="5">
    <source>
        <dbReference type="ARBA" id="ARBA00022989"/>
    </source>
</evidence>
<accession>S0ETM8</accession>
<dbReference type="STRING" id="454171.CP488_00427"/>
<keyword evidence="6 7" id="KW-0472">Membrane</keyword>
<evidence type="ECO:0000256" key="7">
    <source>
        <dbReference type="PROSITE-ProRule" id="PRU00473"/>
    </source>
</evidence>
<keyword evidence="11" id="KW-1185">Reference proteome</keyword>
<keyword evidence="10" id="KW-0969">Cilium</keyword>
<dbReference type="PANTHER" id="PTHR30329:SF21">
    <property type="entry name" value="LIPOPROTEIN YIAD-RELATED"/>
    <property type="match status" value="1"/>
</dbReference>
<evidence type="ECO:0000256" key="8">
    <source>
        <dbReference type="SAM" id="Phobius"/>
    </source>
</evidence>
<dbReference type="PANTHER" id="PTHR30329">
    <property type="entry name" value="STATOR ELEMENT OF FLAGELLAR MOTOR COMPLEX"/>
    <property type="match status" value="1"/>
</dbReference>
<dbReference type="Pfam" id="PF13677">
    <property type="entry name" value="MotB_plug"/>
    <property type="match status" value="1"/>
</dbReference>
<keyword evidence="5 8" id="KW-1133">Transmembrane helix</keyword>
<dbReference type="GO" id="GO:0005886">
    <property type="term" value="C:plasma membrane"/>
    <property type="evidence" value="ECO:0007669"/>
    <property type="project" value="UniProtKB-SubCell"/>
</dbReference>
<protein>
    <submittedName>
        <fullName evidence="10">Flagellar motor protein</fullName>
    </submittedName>
</protein>
<gene>
    <name evidence="10" type="ORF">CCALI_00725</name>
</gene>
<keyword evidence="10" id="KW-0282">Flagellum</keyword>
<keyword evidence="4 8" id="KW-0812">Transmembrane</keyword>
<keyword evidence="10" id="KW-0966">Cell projection</keyword>
<comment type="similarity">
    <text evidence="2">Belongs to the MotB family.</text>
</comment>
<evidence type="ECO:0000256" key="4">
    <source>
        <dbReference type="ARBA" id="ARBA00022692"/>
    </source>
</evidence>
<keyword evidence="3" id="KW-1003">Cell membrane</keyword>
<sequence length="267" mass="29685">MALNENDANPIVIRIVKKKRSGGHHGGAWKVAYADFVTAMMAFFLVMWIVGLSKPIRDAIAAYFRDPTGFMKTAHGGKSPLADQTQIKQGKPAPLIPQDGGFAANATVNVDFQKVKQAILSQIMRTPELKGLRDSIEIHLTPEGLRIELMEKTPALFFDTGSARLKPRTIELLRIIAHQLRKLSNPIIVEGHTDARPYGTPYGYSNWELSTDRANAARRAMEENGLRPRQVLAVRGYADRKLLDPAHPYSYVNRRVSILVAYTAKGV</sequence>
<evidence type="ECO:0000256" key="3">
    <source>
        <dbReference type="ARBA" id="ARBA00022475"/>
    </source>
</evidence>
<dbReference type="EMBL" id="HF951689">
    <property type="protein sequence ID" value="CCW34550.1"/>
    <property type="molecule type" value="Genomic_DNA"/>
</dbReference>
<evidence type="ECO:0000313" key="10">
    <source>
        <dbReference type="EMBL" id="CCW34550.1"/>
    </source>
</evidence>
<comment type="subcellular location">
    <subcellularLocation>
        <location evidence="1">Cell membrane</location>
        <topology evidence="1">Single-pass membrane protein</topology>
    </subcellularLocation>
</comment>